<dbReference type="EMBL" id="CP019343">
    <property type="protein sequence ID" value="ARN75456.1"/>
    <property type="molecule type" value="Genomic_DNA"/>
</dbReference>
<keyword evidence="3" id="KW-1185">Reference proteome</keyword>
<evidence type="ECO:0000313" key="3">
    <source>
        <dbReference type="Proteomes" id="UP000193450"/>
    </source>
</evidence>
<dbReference type="PANTHER" id="PTHR43459:SF1">
    <property type="entry name" value="EG:BACN32G11.4 PROTEIN"/>
    <property type="match status" value="1"/>
</dbReference>
<evidence type="ECO:0000313" key="2">
    <source>
        <dbReference type="EMBL" id="ARN75456.1"/>
    </source>
</evidence>
<dbReference type="SUPFAM" id="SSF52096">
    <property type="entry name" value="ClpP/crotonase"/>
    <property type="match status" value="1"/>
</dbReference>
<dbReference type="InterPro" id="IPR001753">
    <property type="entry name" value="Enoyl-CoA_hydra/iso"/>
</dbReference>
<gene>
    <name evidence="2" type="ORF">BST96_15855</name>
</gene>
<dbReference type="Proteomes" id="UP000193450">
    <property type="component" value="Chromosome"/>
</dbReference>
<proteinExistence type="inferred from homology"/>
<accession>A0A1X9ND16</accession>
<dbReference type="GO" id="GO:0003824">
    <property type="term" value="F:catalytic activity"/>
    <property type="evidence" value="ECO:0007669"/>
    <property type="project" value="UniProtKB-ARBA"/>
</dbReference>
<dbReference type="OrthoDB" id="9807606at2"/>
<organism evidence="2 3">
    <name type="scientific">Oceanicoccus sagamiensis</name>
    <dbReference type="NCBI Taxonomy" id="716816"/>
    <lineage>
        <taxon>Bacteria</taxon>
        <taxon>Pseudomonadati</taxon>
        <taxon>Pseudomonadota</taxon>
        <taxon>Gammaproteobacteria</taxon>
        <taxon>Cellvibrionales</taxon>
        <taxon>Spongiibacteraceae</taxon>
        <taxon>Oceanicoccus</taxon>
    </lineage>
</organism>
<evidence type="ECO:0000256" key="1">
    <source>
        <dbReference type="ARBA" id="ARBA00005254"/>
    </source>
</evidence>
<sequence length="262" mass="27681">MADFEALLFEKNDGVAKITLNRPDAANGINLQLAKEMMQAANAIDDDPSIRAVLITGSGKLFCAGGDLKSMAGADSRSALLKEITFYLHGALSRLARNNAPVVVAVNGTAAGAGFSLAVAGDLVLAAESAKFTMAYTAAGLTPDGSSSYYLPRLIGMRKTQELMITNRVLSAQEALDWGAINRVVPNDELQAEAEALAKQLANGPTQAFGAVKKLLMTTFSNGFETQLDMEANFIASMTTIHDGNEGINAFSEKRAPEFKGN</sequence>
<dbReference type="PANTHER" id="PTHR43459">
    <property type="entry name" value="ENOYL-COA HYDRATASE"/>
    <property type="match status" value="1"/>
</dbReference>
<dbReference type="CDD" id="cd06558">
    <property type="entry name" value="crotonase-like"/>
    <property type="match status" value="1"/>
</dbReference>
<dbReference type="InterPro" id="IPR029045">
    <property type="entry name" value="ClpP/crotonase-like_dom_sf"/>
</dbReference>
<protein>
    <submittedName>
        <fullName evidence="2">Enoyl-CoA hydratase</fullName>
    </submittedName>
</protein>
<reference evidence="2 3" key="1">
    <citation type="submission" date="2016-11" db="EMBL/GenBank/DDBJ databases">
        <title>Trade-off between light-utilization and light-protection in marine flavobacteria.</title>
        <authorList>
            <person name="Kumagai Y."/>
        </authorList>
    </citation>
    <scope>NUCLEOTIDE SEQUENCE [LARGE SCALE GENOMIC DNA]</scope>
    <source>
        <strain evidence="2 3">NBRC 107125</strain>
    </source>
</reference>
<dbReference type="Gene3D" id="3.90.226.10">
    <property type="entry name" value="2-enoyl-CoA Hydratase, Chain A, domain 1"/>
    <property type="match status" value="1"/>
</dbReference>
<dbReference type="Pfam" id="PF00378">
    <property type="entry name" value="ECH_1"/>
    <property type="match status" value="1"/>
</dbReference>
<dbReference type="RefSeq" id="WP_085759633.1">
    <property type="nucleotide sequence ID" value="NZ_CP019343.1"/>
</dbReference>
<dbReference type="InterPro" id="IPR014748">
    <property type="entry name" value="Enoyl-CoA_hydra_C"/>
</dbReference>
<dbReference type="AlphaFoldDB" id="A0A1X9ND16"/>
<dbReference type="Gene3D" id="1.10.12.10">
    <property type="entry name" value="Lyase 2-enoyl-coa Hydratase, Chain A, domain 2"/>
    <property type="match status" value="1"/>
</dbReference>
<dbReference type="STRING" id="716816.BST96_15855"/>
<comment type="similarity">
    <text evidence="1">Belongs to the enoyl-CoA hydratase/isomerase family.</text>
</comment>
<dbReference type="KEGG" id="osg:BST96_15855"/>
<name>A0A1X9ND16_9GAMM</name>